<dbReference type="InterPro" id="IPR009057">
    <property type="entry name" value="Homeodomain-like_sf"/>
</dbReference>
<reference evidence="6" key="1">
    <citation type="submission" date="2018-09" db="EMBL/GenBank/DDBJ databases">
        <title>Chryseolinea sp. KIS68-18 isolated from soil.</title>
        <authorList>
            <person name="Weon H.-Y."/>
            <person name="Kwon S.-W."/>
            <person name="Lee S.A."/>
        </authorList>
    </citation>
    <scope>NUCLEOTIDE SEQUENCE [LARGE SCALE GENOMIC DNA]</scope>
    <source>
        <strain evidence="6">KIS68-18</strain>
    </source>
</reference>
<keyword evidence="1" id="KW-0805">Transcription regulation</keyword>
<organism evidence="5 6">
    <name type="scientific">Chryseolinea soli</name>
    <dbReference type="NCBI Taxonomy" id="2321403"/>
    <lineage>
        <taxon>Bacteria</taxon>
        <taxon>Pseudomonadati</taxon>
        <taxon>Bacteroidota</taxon>
        <taxon>Cytophagia</taxon>
        <taxon>Cytophagales</taxon>
        <taxon>Fulvivirgaceae</taxon>
        <taxon>Chryseolinea</taxon>
    </lineage>
</organism>
<dbReference type="PANTHER" id="PTHR47893">
    <property type="entry name" value="REGULATORY PROTEIN PCHR"/>
    <property type="match status" value="1"/>
</dbReference>
<evidence type="ECO:0000256" key="3">
    <source>
        <dbReference type="ARBA" id="ARBA00023163"/>
    </source>
</evidence>
<keyword evidence="6" id="KW-1185">Reference proteome</keyword>
<dbReference type="InterPro" id="IPR018062">
    <property type="entry name" value="HTH_AraC-typ_CS"/>
</dbReference>
<dbReference type="KEGG" id="chk:D4L85_02365"/>
<dbReference type="PRINTS" id="PR00032">
    <property type="entry name" value="HTHARAC"/>
</dbReference>
<dbReference type="PROSITE" id="PS01124">
    <property type="entry name" value="HTH_ARAC_FAMILY_2"/>
    <property type="match status" value="1"/>
</dbReference>
<evidence type="ECO:0000256" key="1">
    <source>
        <dbReference type="ARBA" id="ARBA00023015"/>
    </source>
</evidence>
<dbReference type="Proteomes" id="UP000266183">
    <property type="component" value="Chromosome"/>
</dbReference>
<evidence type="ECO:0000259" key="4">
    <source>
        <dbReference type="PROSITE" id="PS01124"/>
    </source>
</evidence>
<gene>
    <name evidence="5" type="ORF">D4L85_02365</name>
</gene>
<dbReference type="SUPFAM" id="SSF46689">
    <property type="entry name" value="Homeodomain-like"/>
    <property type="match status" value="2"/>
</dbReference>
<dbReference type="Gene3D" id="1.10.10.60">
    <property type="entry name" value="Homeodomain-like"/>
    <property type="match status" value="2"/>
</dbReference>
<dbReference type="Pfam" id="PF12833">
    <property type="entry name" value="HTH_18"/>
    <property type="match status" value="1"/>
</dbReference>
<dbReference type="AlphaFoldDB" id="A0A385SGS5"/>
<protein>
    <submittedName>
        <fullName evidence="5">AraC family transcriptional regulator</fullName>
    </submittedName>
</protein>
<keyword evidence="2" id="KW-0238">DNA-binding</keyword>
<evidence type="ECO:0000256" key="2">
    <source>
        <dbReference type="ARBA" id="ARBA00023125"/>
    </source>
</evidence>
<dbReference type="InterPro" id="IPR018060">
    <property type="entry name" value="HTH_AraC"/>
</dbReference>
<accession>A0A385SGS5</accession>
<feature type="domain" description="HTH araC/xylS-type" evidence="4">
    <location>
        <begin position="232"/>
        <end position="329"/>
    </location>
</feature>
<dbReference type="RefSeq" id="WP_119752813.1">
    <property type="nucleotide sequence ID" value="NZ_CP032382.1"/>
</dbReference>
<dbReference type="GO" id="GO:0003700">
    <property type="term" value="F:DNA-binding transcription factor activity"/>
    <property type="evidence" value="ECO:0007669"/>
    <property type="project" value="InterPro"/>
</dbReference>
<dbReference type="PROSITE" id="PS00041">
    <property type="entry name" value="HTH_ARAC_FAMILY_1"/>
    <property type="match status" value="1"/>
</dbReference>
<dbReference type="PANTHER" id="PTHR47893:SF1">
    <property type="entry name" value="REGULATORY PROTEIN PCHR"/>
    <property type="match status" value="1"/>
</dbReference>
<evidence type="ECO:0000313" key="6">
    <source>
        <dbReference type="Proteomes" id="UP000266183"/>
    </source>
</evidence>
<dbReference type="EMBL" id="CP032382">
    <property type="protein sequence ID" value="AYB29497.1"/>
    <property type="molecule type" value="Genomic_DNA"/>
</dbReference>
<dbReference type="OrthoDB" id="799767at2"/>
<name>A0A385SGS5_9BACT</name>
<dbReference type="GO" id="GO:0043565">
    <property type="term" value="F:sequence-specific DNA binding"/>
    <property type="evidence" value="ECO:0007669"/>
    <property type="project" value="InterPro"/>
</dbReference>
<keyword evidence="3" id="KW-0804">Transcription</keyword>
<dbReference type="InterPro" id="IPR020449">
    <property type="entry name" value="Tscrpt_reg_AraC-type_HTH"/>
</dbReference>
<sequence>MNRSNCITVDYTRILPPAWPVSPVAETEFVAHTPIDTEWGRLALQDLVLPEIHLVKFEGHVSQNLHLQQRESWESTTVDTCIFLEGSIESDFAGLQKRLRMDKGQHNFVYKPEVNQDHYMDAQDSIDILHLSIDRLYYSQLLCDKERWQANLKEKLLNKQPVSGSLDNMQMTPKMFGVVHDILNCSLSGNLRKIVIEAKVLELVALQLDQLVKRDQASTDQKINSKDQDAFYALRDFLHQRFTDDHSLRTLSKAFGLNEFKLKKGFKEIFGTTVFDYLHDLKMEHARRLLQDAGAYVNEVSSQVGYKNPNHFSTAFKRKFGINPTQYRN</sequence>
<dbReference type="SMART" id="SM00342">
    <property type="entry name" value="HTH_ARAC"/>
    <property type="match status" value="1"/>
</dbReference>
<dbReference type="InterPro" id="IPR053142">
    <property type="entry name" value="PchR_regulatory_protein"/>
</dbReference>
<evidence type="ECO:0000313" key="5">
    <source>
        <dbReference type="EMBL" id="AYB29497.1"/>
    </source>
</evidence>
<proteinExistence type="predicted"/>